<evidence type="ECO:0000313" key="2">
    <source>
        <dbReference type="Proteomes" id="UP000886653"/>
    </source>
</evidence>
<reference evidence="1" key="1">
    <citation type="submission" date="2013-11" db="EMBL/GenBank/DDBJ databases">
        <title>Genome sequence of the fusiform rust pathogen reveals effectors for host alternation and coevolution with pine.</title>
        <authorList>
            <consortium name="DOE Joint Genome Institute"/>
            <person name="Smith K."/>
            <person name="Pendleton A."/>
            <person name="Kubisiak T."/>
            <person name="Anderson C."/>
            <person name="Salamov A."/>
            <person name="Aerts A."/>
            <person name="Riley R."/>
            <person name="Clum A."/>
            <person name="Lindquist E."/>
            <person name="Ence D."/>
            <person name="Campbell M."/>
            <person name="Kronenberg Z."/>
            <person name="Feau N."/>
            <person name="Dhillon B."/>
            <person name="Hamelin R."/>
            <person name="Burleigh J."/>
            <person name="Smith J."/>
            <person name="Yandell M."/>
            <person name="Nelson C."/>
            <person name="Grigoriev I."/>
            <person name="Davis J."/>
        </authorList>
    </citation>
    <scope>NUCLEOTIDE SEQUENCE</scope>
    <source>
        <strain evidence="1">G11</strain>
    </source>
</reference>
<gene>
    <name evidence="1" type="ORF">CROQUDRAFT_98174</name>
</gene>
<protein>
    <submittedName>
        <fullName evidence="1">Uncharacterized protein</fullName>
    </submittedName>
</protein>
<accession>A0A9P6NDZ7</accession>
<organism evidence="1 2">
    <name type="scientific">Cronartium quercuum f. sp. fusiforme G11</name>
    <dbReference type="NCBI Taxonomy" id="708437"/>
    <lineage>
        <taxon>Eukaryota</taxon>
        <taxon>Fungi</taxon>
        <taxon>Dikarya</taxon>
        <taxon>Basidiomycota</taxon>
        <taxon>Pucciniomycotina</taxon>
        <taxon>Pucciniomycetes</taxon>
        <taxon>Pucciniales</taxon>
        <taxon>Coleosporiaceae</taxon>
        <taxon>Cronartium</taxon>
    </lineage>
</organism>
<keyword evidence="2" id="KW-1185">Reference proteome</keyword>
<dbReference type="Proteomes" id="UP000886653">
    <property type="component" value="Unassembled WGS sequence"/>
</dbReference>
<name>A0A9P6NDZ7_9BASI</name>
<sequence>MSSPAQQNLAYSQLSEYIQTIRDRVDAISDIPDAQFVEPHTPTTVLKMNRPPLDFENGCISDDVFENPGSDEWQRAYTCANLLVGSSHKIREDSADISNQQDLCPLCLGPYLAGGHFIRLTCASHSRVHERCVMTMKNLEVVKLACPSSHGTIEAPHDLSMHLALQMLEQIL</sequence>
<proteinExistence type="predicted"/>
<dbReference type="AlphaFoldDB" id="A0A9P6NDZ7"/>
<dbReference type="EMBL" id="MU167366">
    <property type="protein sequence ID" value="KAG0141931.1"/>
    <property type="molecule type" value="Genomic_DNA"/>
</dbReference>
<dbReference type="OrthoDB" id="8062037at2759"/>
<evidence type="ECO:0000313" key="1">
    <source>
        <dbReference type="EMBL" id="KAG0141931.1"/>
    </source>
</evidence>
<comment type="caution">
    <text evidence="1">The sequence shown here is derived from an EMBL/GenBank/DDBJ whole genome shotgun (WGS) entry which is preliminary data.</text>
</comment>